<dbReference type="GO" id="GO:0008270">
    <property type="term" value="F:zinc ion binding"/>
    <property type="evidence" value="ECO:0007669"/>
    <property type="project" value="UniProtKB-KW"/>
</dbReference>
<keyword evidence="7" id="KW-0238">DNA-binding</keyword>
<sequence length="503" mass="58195">MQSAVRPKRSAMLSILDRIKQENDEFEDEKQVLDSADLRDLFESNTEKLFRCNVCLKSFSKITSYEAHLRIHTGETEMVCHICEARFVSLQELKSHVSTHSRSNSVFPCKLCGHVFPTLAAMKRHKLVHLHANEWTCEICSRKFRQHSYYIDHILMHKLKKDLNEKFTCIDCGTVFDDEKLFFDHQKTHSKEVKMEEEDEECEVILVAVDKKQLEEQQNGTDLSTETTIPSEMALLNDEYTIIELQASEGNEFICGECGKECSDLDSVSAHMATHNKEEQYECGECKLVFPYKYALLQHTRTHHTDHRPYTCDVCAASFATKNGLRNHRTIHLSLRYPCDECGNVFKGRSGLYLHKQRVHRGRKDFACDYCGKLFALKCQRDNHRRVHTGEKPYKCEICGAGFKAQSGLYVHRKTHTDERPYKCDICGKHLRLPYNLRLHMRTHTGEKPYVCDICGRAFSQPGDCKKHKKIHQKNMEEKNSLDSIDPGSIVQEKSEFPGIGYI</sequence>
<gene>
    <name evidence="13" type="ORF">PYX00_007083</name>
</gene>
<keyword evidence="6" id="KW-0805">Transcription regulation</keyword>
<dbReference type="AlphaFoldDB" id="A0AAW2HHW6"/>
<keyword evidence="2" id="KW-0479">Metal-binding</keyword>
<evidence type="ECO:0000256" key="7">
    <source>
        <dbReference type="ARBA" id="ARBA00023125"/>
    </source>
</evidence>
<feature type="domain" description="C2H2-type" evidence="12">
    <location>
        <begin position="253"/>
        <end position="280"/>
    </location>
</feature>
<evidence type="ECO:0000259" key="12">
    <source>
        <dbReference type="PROSITE" id="PS50157"/>
    </source>
</evidence>
<keyword evidence="3" id="KW-0677">Repeat</keyword>
<evidence type="ECO:0000256" key="2">
    <source>
        <dbReference type="ARBA" id="ARBA00022723"/>
    </source>
</evidence>
<dbReference type="PANTHER" id="PTHR24384">
    <property type="entry name" value="FINGER PUTATIVE TRANSCRIPTION FACTOR FAMILY-RELATED"/>
    <property type="match status" value="1"/>
</dbReference>
<feature type="domain" description="C2H2-type" evidence="12">
    <location>
        <begin position="107"/>
        <end position="136"/>
    </location>
</feature>
<evidence type="ECO:0000256" key="6">
    <source>
        <dbReference type="ARBA" id="ARBA00023015"/>
    </source>
</evidence>
<feature type="coiled-coil region" evidence="11">
    <location>
        <begin position="9"/>
        <end position="36"/>
    </location>
</feature>
<dbReference type="InterPro" id="IPR036236">
    <property type="entry name" value="Znf_C2H2_sf"/>
</dbReference>
<keyword evidence="8" id="KW-0804">Transcription</keyword>
<dbReference type="FunFam" id="3.30.160.60:FF:000557">
    <property type="entry name" value="zinc finger and SCAN domain-containing protein 29"/>
    <property type="match status" value="2"/>
</dbReference>
<feature type="domain" description="C2H2-type" evidence="12">
    <location>
        <begin position="394"/>
        <end position="421"/>
    </location>
</feature>
<feature type="domain" description="C2H2-type" evidence="12">
    <location>
        <begin position="50"/>
        <end position="77"/>
    </location>
</feature>
<dbReference type="FunFam" id="3.30.160.60:FF:000446">
    <property type="entry name" value="Zinc finger protein"/>
    <property type="match status" value="1"/>
</dbReference>
<feature type="domain" description="C2H2-type" evidence="12">
    <location>
        <begin position="310"/>
        <end position="337"/>
    </location>
</feature>
<accession>A0AAW2HHW6</accession>
<dbReference type="InterPro" id="IPR050752">
    <property type="entry name" value="C2H2-ZF_domain"/>
</dbReference>
<feature type="domain" description="C2H2-type" evidence="12">
    <location>
        <begin position="450"/>
        <end position="477"/>
    </location>
</feature>
<dbReference type="SUPFAM" id="SSF57667">
    <property type="entry name" value="beta-beta-alpha zinc fingers"/>
    <property type="match status" value="6"/>
</dbReference>
<feature type="domain" description="C2H2-type" evidence="12">
    <location>
        <begin position="167"/>
        <end position="194"/>
    </location>
</feature>
<dbReference type="FunFam" id="3.30.160.60:FF:000303">
    <property type="entry name" value="Zinc finger protein 41"/>
    <property type="match status" value="1"/>
</dbReference>
<keyword evidence="9" id="KW-0539">Nucleus</keyword>
<evidence type="ECO:0000256" key="1">
    <source>
        <dbReference type="ARBA" id="ARBA00004123"/>
    </source>
</evidence>
<dbReference type="PROSITE" id="PS50157">
    <property type="entry name" value="ZINC_FINGER_C2H2_2"/>
    <property type="match status" value="13"/>
</dbReference>
<name>A0AAW2HHW6_9NEOP</name>
<dbReference type="FunFam" id="3.30.160.60:FF:000100">
    <property type="entry name" value="Zinc finger 45-like"/>
    <property type="match status" value="1"/>
</dbReference>
<feature type="domain" description="C2H2-type" evidence="12">
    <location>
        <begin position="422"/>
        <end position="449"/>
    </location>
</feature>
<dbReference type="GO" id="GO:0000981">
    <property type="term" value="F:DNA-binding transcription factor activity, RNA polymerase II-specific"/>
    <property type="evidence" value="ECO:0007669"/>
    <property type="project" value="TreeGrafter"/>
</dbReference>
<feature type="domain" description="C2H2-type" evidence="12">
    <location>
        <begin position="78"/>
        <end position="105"/>
    </location>
</feature>
<dbReference type="GO" id="GO:0005634">
    <property type="term" value="C:nucleus"/>
    <property type="evidence" value="ECO:0007669"/>
    <property type="project" value="UniProtKB-SubCell"/>
</dbReference>
<dbReference type="SMART" id="SM00355">
    <property type="entry name" value="ZnF_C2H2"/>
    <property type="match status" value="13"/>
</dbReference>
<organism evidence="13">
    <name type="scientific">Menopon gallinae</name>
    <name type="common">poultry shaft louse</name>
    <dbReference type="NCBI Taxonomy" id="328185"/>
    <lineage>
        <taxon>Eukaryota</taxon>
        <taxon>Metazoa</taxon>
        <taxon>Ecdysozoa</taxon>
        <taxon>Arthropoda</taxon>
        <taxon>Hexapoda</taxon>
        <taxon>Insecta</taxon>
        <taxon>Pterygota</taxon>
        <taxon>Neoptera</taxon>
        <taxon>Paraneoptera</taxon>
        <taxon>Psocodea</taxon>
        <taxon>Troctomorpha</taxon>
        <taxon>Phthiraptera</taxon>
        <taxon>Amblycera</taxon>
        <taxon>Menoponidae</taxon>
        <taxon>Menopon</taxon>
    </lineage>
</organism>
<dbReference type="GO" id="GO:0000978">
    <property type="term" value="F:RNA polymerase II cis-regulatory region sequence-specific DNA binding"/>
    <property type="evidence" value="ECO:0007669"/>
    <property type="project" value="TreeGrafter"/>
</dbReference>
<dbReference type="Pfam" id="PF13912">
    <property type="entry name" value="zf-C2H2_6"/>
    <property type="match status" value="3"/>
</dbReference>
<evidence type="ECO:0000256" key="4">
    <source>
        <dbReference type="ARBA" id="ARBA00022771"/>
    </source>
</evidence>
<evidence type="ECO:0000256" key="5">
    <source>
        <dbReference type="ARBA" id="ARBA00022833"/>
    </source>
</evidence>
<keyword evidence="11" id="KW-0175">Coiled coil</keyword>
<evidence type="ECO:0000256" key="11">
    <source>
        <dbReference type="SAM" id="Coils"/>
    </source>
</evidence>
<dbReference type="Gene3D" id="3.30.160.60">
    <property type="entry name" value="Classic Zinc Finger"/>
    <property type="match status" value="9"/>
</dbReference>
<keyword evidence="4 10" id="KW-0863">Zinc-finger</keyword>
<evidence type="ECO:0000256" key="8">
    <source>
        <dbReference type="ARBA" id="ARBA00023163"/>
    </source>
</evidence>
<keyword evidence="5" id="KW-0862">Zinc</keyword>
<dbReference type="InterPro" id="IPR013087">
    <property type="entry name" value="Znf_C2H2_type"/>
</dbReference>
<protein>
    <recommendedName>
        <fullName evidence="12">C2H2-type domain-containing protein</fullName>
    </recommendedName>
</protein>
<dbReference type="PROSITE" id="PS00028">
    <property type="entry name" value="ZINC_FINGER_C2H2_1"/>
    <property type="match status" value="13"/>
</dbReference>
<feature type="domain" description="C2H2-type" evidence="12">
    <location>
        <begin position="281"/>
        <end position="309"/>
    </location>
</feature>
<dbReference type="Pfam" id="PF00096">
    <property type="entry name" value="zf-C2H2"/>
    <property type="match status" value="8"/>
</dbReference>
<comment type="subcellular location">
    <subcellularLocation>
        <location evidence="1">Nucleus</location>
    </subcellularLocation>
</comment>
<evidence type="ECO:0000256" key="3">
    <source>
        <dbReference type="ARBA" id="ARBA00022737"/>
    </source>
</evidence>
<evidence type="ECO:0000256" key="10">
    <source>
        <dbReference type="PROSITE-ProRule" id="PRU00042"/>
    </source>
</evidence>
<proteinExistence type="predicted"/>
<feature type="domain" description="C2H2-type" evidence="12">
    <location>
        <begin position="135"/>
        <end position="162"/>
    </location>
</feature>
<reference evidence="13" key="1">
    <citation type="journal article" date="2024" name="Gigascience">
        <title>Chromosome-level genome of the poultry shaft louse Menopon gallinae provides insight into the host-switching and adaptive evolution of parasitic lice.</title>
        <authorList>
            <person name="Xu Y."/>
            <person name="Ma L."/>
            <person name="Liu S."/>
            <person name="Liang Y."/>
            <person name="Liu Q."/>
            <person name="He Z."/>
            <person name="Tian L."/>
            <person name="Duan Y."/>
            <person name="Cai W."/>
            <person name="Li H."/>
            <person name="Song F."/>
        </authorList>
    </citation>
    <scope>NUCLEOTIDE SEQUENCE</scope>
    <source>
        <strain evidence="13">Cailab_2023a</strain>
    </source>
</reference>
<feature type="domain" description="C2H2-type" evidence="12">
    <location>
        <begin position="366"/>
        <end position="393"/>
    </location>
</feature>
<dbReference type="EMBL" id="JARGDH010000004">
    <property type="protein sequence ID" value="KAL0269293.1"/>
    <property type="molecule type" value="Genomic_DNA"/>
</dbReference>
<evidence type="ECO:0000256" key="9">
    <source>
        <dbReference type="ARBA" id="ARBA00023242"/>
    </source>
</evidence>
<dbReference type="PANTHER" id="PTHR24384:SF189">
    <property type="entry name" value="C2H2-TYPE DOMAIN-CONTAINING PROTEIN-RELATED"/>
    <property type="match status" value="1"/>
</dbReference>
<feature type="domain" description="C2H2-type" evidence="12">
    <location>
        <begin position="337"/>
        <end position="365"/>
    </location>
</feature>
<comment type="caution">
    <text evidence="13">The sequence shown here is derived from an EMBL/GenBank/DDBJ whole genome shotgun (WGS) entry which is preliminary data.</text>
</comment>
<evidence type="ECO:0000313" key="13">
    <source>
        <dbReference type="EMBL" id="KAL0269293.1"/>
    </source>
</evidence>